<name>A0A395IEM9_ASPHC</name>
<evidence type="ECO:0000313" key="1">
    <source>
        <dbReference type="EMBL" id="RAL17633.1"/>
    </source>
</evidence>
<dbReference type="EMBL" id="KZ824267">
    <property type="protein sequence ID" value="RAL17633.1"/>
    <property type="molecule type" value="Genomic_DNA"/>
</dbReference>
<dbReference type="STRING" id="1450537.A0A395IEM9"/>
<dbReference type="RefSeq" id="XP_025556787.1">
    <property type="nucleotide sequence ID" value="XM_025698821.1"/>
</dbReference>
<dbReference type="OrthoDB" id="5226580at2759"/>
<dbReference type="AlphaFoldDB" id="A0A395IEM9"/>
<dbReference type="Proteomes" id="UP000248961">
    <property type="component" value="Unassembled WGS sequence"/>
</dbReference>
<accession>A0A395IEM9</accession>
<organism evidence="1 2">
    <name type="scientific">Aspergillus homomorphus (strain CBS 101889)</name>
    <dbReference type="NCBI Taxonomy" id="1450537"/>
    <lineage>
        <taxon>Eukaryota</taxon>
        <taxon>Fungi</taxon>
        <taxon>Dikarya</taxon>
        <taxon>Ascomycota</taxon>
        <taxon>Pezizomycotina</taxon>
        <taxon>Eurotiomycetes</taxon>
        <taxon>Eurotiomycetidae</taxon>
        <taxon>Eurotiales</taxon>
        <taxon>Aspergillaceae</taxon>
        <taxon>Aspergillus</taxon>
        <taxon>Aspergillus subgen. Circumdati</taxon>
    </lineage>
</organism>
<sequence>MQYYTAELHLCQVILFDHKPSIQHPRHDSPFQIKILRIGLTAARTLLDFYIALPLRQEMAFNNTGWVQLGFAVTLACKLVVTAADPSIHPHTMDLTRALNLSAMLSRCVLRIQALVTSQIDARGDCDVFYNYEKRLKRAQWWFESRSLSRSQQQLNESLPVGAGEASSTRNTGIAEIPAEEELNGYAAVPRDDFDFQWPGLSPSAAFDDMFADWMTQGSTGFG</sequence>
<evidence type="ECO:0008006" key="3">
    <source>
        <dbReference type="Google" id="ProtNLM"/>
    </source>
</evidence>
<reference evidence="1 2" key="1">
    <citation type="submission" date="2018-02" db="EMBL/GenBank/DDBJ databases">
        <title>The genomes of Aspergillus section Nigri reveals drivers in fungal speciation.</title>
        <authorList>
            <consortium name="DOE Joint Genome Institute"/>
            <person name="Vesth T.C."/>
            <person name="Nybo J."/>
            <person name="Theobald S."/>
            <person name="Brandl J."/>
            <person name="Frisvad J.C."/>
            <person name="Nielsen K.F."/>
            <person name="Lyhne E.K."/>
            <person name="Kogle M.E."/>
            <person name="Kuo A."/>
            <person name="Riley R."/>
            <person name="Clum A."/>
            <person name="Nolan M."/>
            <person name="Lipzen A."/>
            <person name="Salamov A."/>
            <person name="Henrissat B."/>
            <person name="Wiebenga A."/>
            <person name="De vries R.P."/>
            <person name="Grigoriev I.V."/>
            <person name="Mortensen U.H."/>
            <person name="Andersen M.R."/>
            <person name="Baker S.E."/>
        </authorList>
    </citation>
    <scope>NUCLEOTIDE SEQUENCE [LARGE SCALE GENOMIC DNA]</scope>
    <source>
        <strain evidence="1 2">CBS 101889</strain>
    </source>
</reference>
<evidence type="ECO:0000313" key="2">
    <source>
        <dbReference type="Proteomes" id="UP000248961"/>
    </source>
</evidence>
<proteinExistence type="predicted"/>
<gene>
    <name evidence="1" type="ORF">BO97DRAFT_448133</name>
</gene>
<protein>
    <recommendedName>
        <fullName evidence="3">Transcription factor domain-containing protein</fullName>
    </recommendedName>
</protein>
<keyword evidence="2" id="KW-1185">Reference proteome</keyword>
<dbReference type="VEuPathDB" id="FungiDB:BO97DRAFT_448133"/>
<dbReference type="GeneID" id="37203110"/>